<comment type="caution">
    <text evidence="12">The sequence shown here is derived from an EMBL/GenBank/DDBJ whole genome shotgun (WGS) entry which is preliminary data.</text>
</comment>
<evidence type="ECO:0000256" key="8">
    <source>
        <dbReference type="ARBA" id="ARBA00023288"/>
    </source>
</evidence>
<evidence type="ECO:0000259" key="11">
    <source>
        <dbReference type="SMART" id="SM00499"/>
    </source>
</evidence>
<organism evidence="12 13">
    <name type="scientific">Liquidambar formosana</name>
    <name type="common">Formosan gum</name>
    <dbReference type="NCBI Taxonomy" id="63359"/>
    <lineage>
        <taxon>Eukaryota</taxon>
        <taxon>Viridiplantae</taxon>
        <taxon>Streptophyta</taxon>
        <taxon>Embryophyta</taxon>
        <taxon>Tracheophyta</taxon>
        <taxon>Spermatophyta</taxon>
        <taxon>Magnoliopsida</taxon>
        <taxon>eudicotyledons</taxon>
        <taxon>Gunneridae</taxon>
        <taxon>Pentapetalae</taxon>
        <taxon>Saxifragales</taxon>
        <taxon>Altingiaceae</taxon>
        <taxon>Liquidambar</taxon>
    </lineage>
</organism>
<comment type="similarity">
    <text evidence="2">Belongs to the plant LTP family.</text>
</comment>
<dbReference type="PANTHER" id="PTHR33044">
    <property type="entry name" value="BIFUNCTIONAL INHIBITOR/LIPID-TRANSFER PROTEIN/SEED STORAGE 2S ALBUMIN SUPERFAMILY PROTEIN-RELATED"/>
    <property type="match status" value="1"/>
</dbReference>
<keyword evidence="6" id="KW-1015">Disulfide bond</keyword>
<keyword evidence="8" id="KW-0449">Lipoprotein</keyword>
<proteinExistence type="inferred from homology"/>
<name>A0AAP0RZF1_LIQFO</name>
<keyword evidence="7" id="KW-0325">Glycoprotein</keyword>
<dbReference type="GO" id="GO:0098552">
    <property type="term" value="C:side of membrane"/>
    <property type="evidence" value="ECO:0007669"/>
    <property type="project" value="UniProtKB-KW"/>
</dbReference>
<keyword evidence="5 10" id="KW-0732">Signal</keyword>
<feature type="region of interest" description="Disordered" evidence="9">
    <location>
        <begin position="123"/>
        <end position="189"/>
    </location>
</feature>
<keyword evidence="4" id="KW-0336">GPI-anchor</keyword>
<dbReference type="InterPro" id="IPR036312">
    <property type="entry name" value="Bifun_inhib/LTP/seed_sf"/>
</dbReference>
<keyword evidence="3" id="KW-1003">Cell membrane</keyword>
<dbReference type="FunFam" id="1.10.110.10:FF:000001">
    <property type="entry name" value="Bifunctional inhibitor/lipid-transfer protein/seed storage 2S albumin superfamily protein"/>
    <property type="match status" value="1"/>
</dbReference>
<evidence type="ECO:0000313" key="12">
    <source>
        <dbReference type="EMBL" id="KAK9287787.1"/>
    </source>
</evidence>
<dbReference type="SUPFAM" id="SSF47699">
    <property type="entry name" value="Bifunctional inhibitor/lipid-transfer protein/seed storage 2S albumin"/>
    <property type="match status" value="1"/>
</dbReference>
<evidence type="ECO:0000256" key="6">
    <source>
        <dbReference type="ARBA" id="ARBA00023157"/>
    </source>
</evidence>
<evidence type="ECO:0000256" key="7">
    <source>
        <dbReference type="ARBA" id="ARBA00023180"/>
    </source>
</evidence>
<dbReference type="InterPro" id="IPR043325">
    <property type="entry name" value="LTSS"/>
</dbReference>
<sequence>MELFVPFSRLVPAFTIALMVMMMPVYGQISSPCTASMISSFTPCINFITNSTSNGSSPTSGCCSALKSLTSTGTSCLCLIVNGNVPFQLPINRTLALSLPRACNMPGVPLQCNATGAPLPAPGPIALGPTPGAASPPIPSASPVPGSISPSLAPESDTTPALTPPTVNSGTPTSSTGSRPVLTPSAAKPSYSISPSLLLIASGILVMKYF</sequence>
<feature type="chain" id="PRO_5042957660" description="Bifunctional inhibitor/plant lipid transfer protein/seed storage helical domain-containing protein" evidence="10">
    <location>
        <begin position="28"/>
        <end position="210"/>
    </location>
</feature>
<evidence type="ECO:0000256" key="1">
    <source>
        <dbReference type="ARBA" id="ARBA00004609"/>
    </source>
</evidence>
<dbReference type="CDD" id="cd00010">
    <property type="entry name" value="AAI_LTSS"/>
    <property type="match status" value="1"/>
</dbReference>
<feature type="compositionally biased region" description="Low complexity" evidence="9">
    <location>
        <begin position="164"/>
        <end position="181"/>
    </location>
</feature>
<dbReference type="AlphaFoldDB" id="A0AAP0RZF1"/>
<reference evidence="12 13" key="1">
    <citation type="journal article" date="2024" name="Plant J.">
        <title>Genome sequences and population genomics reveal climatic adaptation and genomic divergence between two closely related sweetgum species.</title>
        <authorList>
            <person name="Xu W.Q."/>
            <person name="Ren C.Q."/>
            <person name="Zhang X.Y."/>
            <person name="Comes H.P."/>
            <person name="Liu X.H."/>
            <person name="Li Y.G."/>
            <person name="Kettle C.J."/>
            <person name="Jalonen R."/>
            <person name="Gaisberger H."/>
            <person name="Ma Y.Z."/>
            <person name="Qiu Y.X."/>
        </authorList>
    </citation>
    <scope>NUCLEOTIDE SEQUENCE [LARGE SCALE GENOMIC DNA]</scope>
    <source>
        <strain evidence="12">Hangzhou</strain>
    </source>
</reference>
<gene>
    <name evidence="12" type="ORF">L1049_016227</name>
</gene>
<dbReference type="InterPro" id="IPR016140">
    <property type="entry name" value="Bifunc_inhib/LTP/seed_store"/>
</dbReference>
<evidence type="ECO:0000256" key="10">
    <source>
        <dbReference type="SAM" id="SignalP"/>
    </source>
</evidence>
<evidence type="ECO:0000256" key="4">
    <source>
        <dbReference type="ARBA" id="ARBA00022622"/>
    </source>
</evidence>
<keyword evidence="4" id="KW-0472">Membrane</keyword>
<dbReference type="SMART" id="SM00499">
    <property type="entry name" value="AAI"/>
    <property type="match status" value="1"/>
</dbReference>
<feature type="domain" description="Bifunctional inhibitor/plant lipid transfer protein/seed storage helical" evidence="11">
    <location>
        <begin position="33"/>
        <end position="112"/>
    </location>
</feature>
<evidence type="ECO:0000256" key="2">
    <source>
        <dbReference type="ARBA" id="ARBA00009748"/>
    </source>
</evidence>
<dbReference type="Gene3D" id="1.10.110.10">
    <property type="entry name" value="Plant lipid-transfer and hydrophobic proteins"/>
    <property type="match status" value="1"/>
</dbReference>
<dbReference type="GO" id="GO:0005886">
    <property type="term" value="C:plasma membrane"/>
    <property type="evidence" value="ECO:0007669"/>
    <property type="project" value="UniProtKB-SubCell"/>
</dbReference>
<dbReference type="Proteomes" id="UP001415857">
    <property type="component" value="Unassembled WGS sequence"/>
</dbReference>
<evidence type="ECO:0000256" key="5">
    <source>
        <dbReference type="ARBA" id="ARBA00022729"/>
    </source>
</evidence>
<dbReference type="Pfam" id="PF14368">
    <property type="entry name" value="LTP_2"/>
    <property type="match status" value="1"/>
</dbReference>
<protein>
    <recommendedName>
        <fullName evidence="11">Bifunctional inhibitor/plant lipid transfer protein/seed storage helical domain-containing protein</fullName>
    </recommendedName>
</protein>
<accession>A0AAP0RZF1</accession>
<keyword evidence="13" id="KW-1185">Reference proteome</keyword>
<feature type="compositionally biased region" description="Low complexity" evidence="9">
    <location>
        <begin position="123"/>
        <end position="133"/>
    </location>
</feature>
<evidence type="ECO:0000256" key="3">
    <source>
        <dbReference type="ARBA" id="ARBA00022475"/>
    </source>
</evidence>
<dbReference type="EMBL" id="JBBPBK010000003">
    <property type="protein sequence ID" value="KAK9287787.1"/>
    <property type="molecule type" value="Genomic_DNA"/>
</dbReference>
<evidence type="ECO:0000256" key="9">
    <source>
        <dbReference type="SAM" id="MobiDB-lite"/>
    </source>
</evidence>
<evidence type="ECO:0000313" key="13">
    <source>
        <dbReference type="Proteomes" id="UP001415857"/>
    </source>
</evidence>
<comment type="subcellular location">
    <subcellularLocation>
        <location evidence="1">Cell membrane</location>
        <topology evidence="1">Lipid-anchor</topology>
        <topology evidence="1">GPI-anchor</topology>
    </subcellularLocation>
</comment>
<feature type="signal peptide" evidence="10">
    <location>
        <begin position="1"/>
        <end position="27"/>
    </location>
</feature>